<feature type="compositionally biased region" description="Acidic residues" evidence="3">
    <location>
        <begin position="142"/>
        <end position="151"/>
    </location>
</feature>
<dbReference type="GO" id="GO:0042256">
    <property type="term" value="P:cytosolic ribosome assembly"/>
    <property type="evidence" value="ECO:0007669"/>
    <property type="project" value="UniProtKB-UniRule"/>
</dbReference>
<dbReference type="NCBIfam" id="TIGR00090">
    <property type="entry name" value="rsfS_iojap_ybeB"/>
    <property type="match status" value="1"/>
</dbReference>
<dbReference type="Gene3D" id="3.30.460.10">
    <property type="entry name" value="Beta Polymerase, domain 2"/>
    <property type="match status" value="1"/>
</dbReference>
<dbReference type="HAMAP" id="MF_01477">
    <property type="entry name" value="Iojap_RsfS"/>
    <property type="match status" value="1"/>
</dbReference>
<comment type="similarity">
    <text evidence="1 2">Belongs to the Iojap/RsfS family.</text>
</comment>
<evidence type="ECO:0000313" key="5">
    <source>
        <dbReference type="Proteomes" id="UP001247307"/>
    </source>
</evidence>
<evidence type="ECO:0000256" key="3">
    <source>
        <dbReference type="SAM" id="MobiDB-lite"/>
    </source>
</evidence>
<dbReference type="GO" id="GO:0090071">
    <property type="term" value="P:negative regulation of ribosome biogenesis"/>
    <property type="evidence" value="ECO:0007669"/>
    <property type="project" value="UniProtKB-UniRule"/>
</dbReference>
<dbReference type="PANTHER" id="PTHR21043">
    <property type="entry name" value="IOJAP SUPERFAMILY ORTHOLOG"/>
    <property type="match status" value="1"/>
</dbReference>
<proteinExistence type="inferred from homology"/>
<organism evidence="4 5">
    <name type="scientific">Falsarthrobacter nasiphocae</name>
    <dbReference type="NCBI Taxonomy" id="189863"/>
    <lineage>
        <taxon>Bacteria</taxon>
        <taxon>Bacillati</taxon>
        <taxon>Actinomycetota</taxon>
        <taxon>Actinomycetes</taxon>
        <taxon>Micrococcales</taxon>
        <taxon>Micrococcaceae</taxon>
        <taxon>Falsarthrobacter</taxon>
    </lineage>
</organism>
<dbReference type="SUPFAM" id="SSF81301">
    <property type="entry name" value="Nucleotidyltransferase"/>
    <property type="match status" value="1"/>
</dbReference>
<evidence type="ECO:0000256" key="1">
    <source>
        <dbReference type="ARBA" id="ARBA00010574"/>
    </source>
</evidence>
<dbReference type="EMBL" id="JAVDUI010000001">
    <property type="protein sequence ID" value="MDR6892944.1"/>
    <property type="molecule type" value="Genomic_DNA"/>
</dbReference>
<accession>A0AAE4C7W9</accession>
<dbReference type="GO" id="GO:0043023">
    <property type="term" value="F:ribosomal large subunit binding"/>
    <property type="evidence" value="ECO:0007669"/>
    <property type="project" value="TreeGrafter"/>
</dbReference>
<comment type="function">
    <text evidence="2">Functions as a ribosomal silencing factor. Interacts with ribosomal protein uL14 (rplN), blocking formation of intersubunit bridge B8. Prevents association of the 30S and 50S ribosomal subunits and the formation of functional ribosomes, thus repressing translation.</text>
</comment>
<dbReference type="Pfam" id="PF02410">
    <property type="entry name" value="RsfS"/>
    <property type="match status" value="1"/>
</dbReference>
<keyword evidence="2" id="KW-0810">Translation regulation</keyword>
<dbReference type="InterPro" id="IPR004394">
    <property type="entry name" value="Iojap/RsfS/C7orf30"/>
</dbReference>
<evidence type="ECO:0000313" key="4">
    <source>
        <dbReference type="EMBL" id="MDR6892944.1"/>
    </source>
</evidence>
<keyword evidence="5" id="KW-1185">Reference proteome</keyword>
<name>A0AAE4C7W9_9MICC</name>
<dbReference type="AlphaFoldDB" id="A0AAE4C7W9"/>
<feature type="region of interest" description="Disordered" evidence="3">
    <location>
        <begin position="116"/>
        <end position="169"/>
    </location>
</feature>
<feature type="compositionally biased region" description="Low complexity" evidence="3">
    <location>
        <begin position="126"/>
        <end position="139"/>
    </location>
</feature>
<dbReference type="GO" id="GO:0005737">
    <property type="term" value="C:cytoplasm"/>
    <property type="evidence" value="ECO:0007669"/>
    <property type="project" value="UniProtKB-SubCell"/>
</dbReference>
<gene>
    <name evidence="2" type="primary">rsfS</name>
    <name evidence="4" type="ORF">J2S35_001884</name>
</gene>
<dbReference type="InterPro" id="IPR043519">
    <property type="entry name" value="NT_sf"/>
</dbReference>
<dbReference type="RefSeq" id="WP_309852773.1">
    <property type="nucleotide sequence ID" value="NZ_BAAAIU010000004.1"/>
</dbReference>
<sequence length="169" mass="17885">MGLPANTMDILKAAAKAAGDKLATDIRAYDVHETVGLADAYFVATGETERQVNAIVEAVEDELREQFELKPVRREGRAQGRWVLVDFGDVVVNVQHGEDRAFYALDRLWSDSPQVDLGLPDEDSAPAHPGTHAAGAAAGFFEDSEGDDAAGAEDTTAGSSADADAARQA</sequence>
<protein>
    <recommendedName>
        <fullName evidence="2">Ribosomal silencing factor RsfS</fullName>
    </recommendedName>
</protein>
<evidence type="ECO:0000256" key="2">
    <source>
        <dbReference type="HAMAP-Rule" id="MF_01477"/>
    </source>
</evidence>
<comment type="caution">
    <text evidence="4">The sequence shown here is derived from an EMBL/GenBank/DDBJ whole genome shotgun (WGS) entry which is preliminary data.</text>
</comment>
<dbReference type="Proteomes" id="UP001247307">
    <property type="component" value="Unassembled WGS sequence"/>
</dbReference>
<comment type="subcellular location">
    <subcellularLocation>
        <location evidence="2">Cytoplasm</location>
    </subcellularLocation>
</comment>
<dbReference type="PANTHER" id="PTHR21043:SF0">
    <property type="entry name" value="MITOCHONDRIAL ASSEMBLY OF RIBOSOMAL LARGE SUBUNIT PROTEIN 1"/>
    <property type="match status" value="1"/>
</dbReference>
<reference evidence="4" key="1">
    <citation type="submission" date="2023-07" db="EMBL/GenBank/DDBJ databases">
        <title>Sequencing the genomes of 1000 actinobacteria strains.</title>
        <authorList>
            <person name="Klenk H.-P."/>
        </authorList>
    </citation>
    <scope>NUCLEOTIDE SEQUENCE</scope>
    <source>
        <strain evidence="4">DSM 13988</strain>
    </source>
</reference>
<comment type="subunit">
    <text evidence="2">Interacts with ribosomal protein uL14 (rplN).</text>
</comment>
<keyword evidence="2" id="KW-0678">Repressor</keyword>
<keyword evidence="2" id="KW-0963">Cytoplasm</keyword>
<dbReference type="GO" id="GO:0017148">
    <property type="term" value="P:negative regulation of translation"/>
    <property type="evidence" value="ECO:0007669"/>
    <property type="project" value="UniProtKB-UniRule"/>
</dbReference>
<feature type="compositionally biased region" description="Low complexity" evidence="3">
    <location>
        <begin position="152"/>
        <end position="163"/>
    </location>
</feature>